<evidence type="ECO:0000256" key="1">
    <source>
        <dbReference type="SAM" id="MobiDB-lite"/>
    </source>
</evidence>
<organism evidence="2 3">
    <name type="scientific">Phaeobacter gallaeciensis</name>
    <dbReference type="NCBI Taxonomy" id="60890"/>
    <lineage>
        <taxon>Bacteria</taxon>
        <taxon>Pseudomonadati</taxon>
        <taxon>Pseudomonadota</taxon>
        <taxon>Alphaproteobacteria</taxon>
        <taxon>Rhodobacterales</taxon>
        <taxon>Roseobacteraceae</taxon>
        <taxon>Phaeobacter</taxon>
    </lineage>
</organism>
<comment type="caution">
    <text evidence="2">The sequence shown here is derived from an EMBL/GenBank/DDBJ whole genome shotgun (WGS) entry which is preliminary data.</text>
</comment>
<reference evidence="2 3" key="1">
    <citation type="submission" date="2018-07" db="EMBL/GenBank/DDBJ databases">
        <title>Modular assembly of carbohydrate-degrading microbial communities in the ocean.</title>
        <authorList>
            <person name="Enke T.N."/>
            <person name="Datta M.S."/>
            <person name="Schwartzman J.A."/>
            <person name="Cermak N."/>
            <person name="Schmitz D.A."/>
            <person name="Barrere J."/>
            <person name="Cordero O.X."/>
        </authorList>
    </citation>
    <scope>NUCLEOTIDE SEQUENCE [LARGE SCALE GENOMIC DNA]</scope>
    <source>
        <strain evidence="2 3">C3M10</strain>
    </source>
</reference>
<proteinExistence type="predicted"/>
<dbReference type="RefSeq" id="WP_113822833.1">
    <property type="nucleotide sequence ID" value="NZ_QOCE01000017.1"/>
</dbReference>
<dbReference type="AlphaFoldDB" id="A0A366X7M1"/>
<sequence>MPDIVTLKALCEELKIDPREAREKLRAAVGDAKANLELAKARKPRTPWQWIKGSAAEKEARAAIAKPDGPQQRKATDDAKM</sequence>
<accession>A0A366X7M1</accession>
<evidence type="ECO:0000313" key="2">
    <source>
        <dbReference type="EMBL" id="RBW57975.1"/>
    </source>
</evidence>
<gene>
    <name evidence="2" type="ORF">DS909_07485</name>
</gene>
<dbReference type="OrthoDB" id="7433175at2"/>
<dbReference type="Proteomes" id="UP000252706">
    <property type="component" value="Unassembled WGS sequence"/>
</dbReference>
<name>A0A366X7M1_9RHOB</name>
<dbReference type="EMBL" id="QOCE01000017">
    <property type="protein sequence ID" value="RBW57975.1"/>
    <property type="molecule type" value="Genomic_DNA"/>
</dbReference>
<evidence type="ECO:0000313" key="3">
    <source>
        <dbReference type="Proteomes" id="UP000252706"/>
    </source>
</evidence>
<protein>
    <submittedName>
        <fullName evidence="2">Uncharacterized protein</fullName>
    </submittedName>
</protein>
<feature type="region of interest" description="Disordered" evidence="1">
    <location>
        <begin position="55"/>
        <end position="81"/>
    </location>
</feature>